<sequence length="271" mass="28416">MAPKEAAPVPAGVQAVGEDLSLGVDIRGLAALANKLYGYVPPSEEVVDAIEKSVKKLVTDAGWKGDDANNFQDAWGEDASDAKKLSMFTEDAAFELDQLATALSELQLSINDRAGEFKTKAQAAKEDDPMASQTAENEAYRIWIDGFHQARKLQKECAGRLVGLYSGGEDGWSVMNTTKTLSDDKNLSQGLRDRLNHVEDELDDGLPDDDFDWAGFAGWVGGGAGIGAAIGAPFGGVGALPGATVGGLIGLGAGVVVGGGGWLVDQIDDWF</sequence>
<proteinExistence type="predicted"/>
<evidence type="ECO:0000313" key="1">
    <source>
        <dbReference type="EMBL" id="GAA0949060.1"/>
    </source>
</evidence>
<accession>A0ABN1QYC0</accession>
<gene>
    <name evidence="1" type="ORF">GCM10009550_25990</name>
</gene>
<name>A0ABN1QYC0_9ACTN</name>
<protein>
    <recommendedName>
        <fullName evidence="3">WXG100 family type VII secretion target</fullName>
    </recommendedName>
</protein>
<evidence type="ECO:0000313" key="2">
    <source>
        <dbReference type="Proteomes" id="UP001500665"/>
    </source>
</evidence>
<dbReference type="EMBL" id="BAAAHH010000008">
    <property type="protein sequence ID" value="GAA0949060.1"/>
    <property type="molecule type" value="Genomic_DNA"/>
</dbReference>
<organism evidence="1 2">
    <name type="scientific">Actinocorallia libanotica</name>
    <dbReference type="NCBI Taxonomy" id="46162"/>
    <lineage>
        <taxon>Bacteria</taxon>
        <taxon>Bacillati</taxon>
        <taxon>Actinomycetota</taxon>
        <taxon>Actinomycetes</taxon>
        <taxon>Streptosporangiales</taxon>
        <taxon>Thermomonosporaceae</taxon>
        <taxon>Actinocorallia</taxon>
    </lineage>
</organism>
<reference evidence="1 2" key="1">
    <citation type="journal article" date="2019" name="Int. J. Syst. Evol. Microbiol.">
        <title>The Global Catalogue of Microorganisms (GCM) 10K type strain sequencing project: providing services to taxonomists for standard genome sequencing and annotation.</title>
        <authorList>
            <consortium name="The Broad Institute Genomics Platform"/>
            <consortium name="The Broad Institute Genome Sequencing Center for Infectious Disease"/>
            <person name="Wu L."/>
            <person name="Ma J."/>
        </authorList>
    </citation>
    <scope>NUCLEOTIDE SEQUENCE [LARGE SCALE GENOMIC DNA]</scope>
    <source>
        <strain evidence="1 2">JCM 10696</strain>
    </source>
</reference>
<dbReference type="SUPFAM" id="SSF140453">
    <property type="entry name" value="EsxAB dimer-like"/>
    <property type="match status" value="1"/>
</dbReference>
<dbReference type="InterPro" id="IPR036689">
    <property type="entry name" value="ESAT-6-like_sf"/>
</dbReference>
<dbReference type="Proteomes" id="UP001500665">
    <property type="component" value="Unassembled WGS sequence"/>
</dbReference>
<keyword evidence="2" id="KW-1185">Reference proteome</keyword>
<comment type="caution">
    <text evidence="1">The sequence shown here is derived from an EMBL/GenBank/DDBJ whole genome shotgun (WGS) entry which is preliminary data.</text>
</comment>
<evidence type="ECO:0008006" key="3">
    <source>
        <dbReference type="Google" id="ProtNLM"/>
    </source>
</evidence>
<dbReference type="RefSeq" id="WP_344240273.1">
    <property type="nucleotide sequence ID" value="NZ_BAAAHH010000008.1"/>
</dbReference>